<name>F2UB85_SALR5</name>
<dbReference type="KEGG" id="sre:PTSG_12361"/>
<dbReference type="GeneID" id="16074235"/>
<evidence type="ECO:0000313" key="1">
    <source>
        <dbReference type="EMBL" id="EGD74098.1"/>
    </source>
</evidence>
<sequence>MPDLRIGTRAAIISCFEYSDAPCLPWDAEHGILAKVGLSEFHHRDGLDVSMPLFSMVTFIHSNRSSDAFRPHKQEIPRHLQTPTKSARSDAMRNHLPKLHNRRDIVLVCACRWFGEARMGREGKVGYDPSCKQAEEEFNKYTCTDLALKTKFGLIIMAAGAIPVIVVDHYVLPYQDLLDWETFSTRIPRAQAPRGVLPIILRSIPDEVVEMMHRRVAFVFEEFFKPTLESARINLFSGDNAWQVALEPAAVTPNHHCSGGMNRRALPCDDHPATLVRLRKQQHQLTPQSKQAMNNVTIAHGSWLPAAGNRWRQHKLHFRLAAAAEAMHTYRQDEGNVEDTSHACQVHSPHTWYVGGRLPEDRWRMMGGAHMMGWEQQLWTHTSMVMGGTSNHSDAVMRSSALTTAITAIAIDRTAAITLRPTPAPIWREADLAHVTRSHQEVSNVVEEAHEAVEPTTMTMTSDAGERPTEMCQQLMAGCILDELALCLSSISCSSSSSLVTNSSDCDHGCGGCDVRRCAVASGDDDDGGGE</sequence>
<dbReference type="PANTHER" id="PTHR11062">
    <property type="entry name" value="EXOSTOSIN HEPARAN SULFATE GLYCOSYLTRANSFERASE -RELATED"/>
    <property type="match status" value="1"/>
</dbReference>
<organism evidence="2">
    <name type="scientific">Salpingoeca rosetta (strain ATCC 50818 / BSB-021)</name>
    <dbReference type="NCBI Taxonomy" id="946362"/>
    <lineage>
        <taxon>Eukaryota</taxon>
        <taxon>Choanoflagellata</taxon>
        <taxon>Craspedida</taxon>
        <taxon>Salpingoecidae</taxon>
        <taxon>Salpingoeca</taxon>
    </lineage>
</organism>
<protein>
    <recommendedName>
        <fullName evidence="3">Exostosin GT47 domain-containing protein</fullName>
    </recommendedName>
</protein>
<dbReference type="AlphaFoldDB" id="F2UB85"/>
<keyword evidence="2" id="KW-1185">Reference proteome</keyword>
<dbReference type="GO" id="GO:0016757">
    <property type="term" value="F:glycosyltransferase activity"/>
    <property type="evidence" value="ECO:0007669"/>
    <property type="project" value="InterPro"/>
</dbReference>
<gene>
    <name evidence="1" type="ORF">PTSG_12361</name>
</gene>
<dbReference type="InterPro" id="IPR004263">
    <property type="entry name" value="Exostosin"/>
</dbReference>
<evidence type="ECO:0008006" key="3">
    <source>
        <dbReference type="Google" id="ProtNLM"/>
    </source>
</evidence>
<dbReference type="EMBL" id="GL832967">
    <property type="protein sequence ID" value="EGD74098.1"/>
    <property type="molecule type" value="Genomic_DNA"/>
</dbReference>
<reference evidence="1" key="1">
    <citation type="submission" date="2009-08" db="EMBL/GenBank/DDBJ databases">
        <title>Annotation of Salpingoeca rosetta.</title>
        <authorList>
            <consortium name="The Broad Institute Genome Sequencing Platform"/>
            <person name="Russ C."/>
            <person name="Cuomo C."/>
            <person name="Burger G."/>
            <person name="Gray M.W."/>
            <person name="Holland P.W.H."/>
            <person name="King N."/>
            <person name="Lang F.B.F."/>
            <person name="Roger A.J."/>
            <person name="Ruiz-Trillo I."/>
            <person name="Young S.K."/>
            <person name="Zeng Q."/>
            <person name="Gargeya S."/>
            <person name="Alvarado L."/>
            <person name="Berlin A."/>
            <person name="Chapman S.B."/>
            <person name="Chen Z."/>
            <person name="Freedman E."/>
            <person name="Gellesch M."/>
            <person name="Goldberg J."/>
            <person name="Griggs A."/>
            <person name="Gujja S."/>
            <person name="Heilman E."/>
            <person name="Heiman D."/>
            <person name="Howarth C."/>
            <person name="Mehta T."/>
            <person name="Neiman D."/>
            <person name="Pearson M."/>
            <person name="Roberts A."/>
            <person name="Saif S."/>
            <person name="Shea T."/>
            <person name="Shenoy N."/>
            <person name="Sisk P."/>
            <person name="Stolte C."/>
            <person name="Sykes S."/>
            <person name="White J."/>
            <person name="Yandava C."/>
            <person name="Haas B."/>
            <person name="Nusbaum C."/>
            <person name="Birren B."/>
        </authorList>
    </citation>
    <scope>NUCLEOTIDE SEQUENCE [LARGE SCALE GENOMIC DNA]</scope>
    <source>
        <strain evidence="1">ATCC 50818</strain>
    </source>
</reference>
<accession>F2UB85</accession>
<dbReference type="eggNOG" id="KOG1021">
    <property type="taxonomic scope" value="Eukaryota"/>
</dbReference>
<proteinExistence type="predicted"/>
<dbReference type="OrthoDB" id="1924787at2759"/>
<dbReference type="InParanoid" id="F2UB85"/>
<dbReference type="Proteomes" id="UP000007799">
    <property type="component" value="Unassembled WGS sequence"/>
</dbReference>
<evidence type="ECO:0000313" key="2">
    <source>
        <dbReference type="Proteomes" id="UP000007799"/>
    </source>
</evidence>
<dbReference type="RefSeq" id="XP_004993660.1">
    <property type="nucleotide sequence ID" value="XM_004993603.1"/>
</dbReference>